<dbReference type="OrthoDB" id="274691at2759"/>
<dbReference type="InterPro" id="IPR008183">
    <property type="entry name" value="Aldose_1/G6P_1-epimerase"/>
</dbReference>
<evidence type="ECO:0000256" key="1">
    <source>
        <dbReference type="SAM" id="Phobius"/>
    </source>
</evidence>
<feature type="transmembrane region" description="Helical" evidence="1">
    <location>
        <begin position="378"/>
        <end position="398"/>
    </location>
</feature>
<accession>A0A8S0VTK5</accession>
<proteinExistence type="predicted"/>
<dbReference type="Proteomes" id="UP000467700">
    <property type="component" value="Unassembled WGS sequence"/>
</dbReference>
<sequence length="569" mass="62629">MAASPSNWPFDLTEIKSPDGSVVAKFVSFGSTLTELWVKDKAGKLRDVVLGYDDNTKLLTDPGHPVFNAVVGRYAGRINNGTFSIPIAKSPDPDSPTTYHIPTNDANGQVSRSCVTLHGGIIGWDRRNWTLEAKTSTSVTYKHVDNGDEGFPGVVTTPIMLTQHIYWNLDAFQDGTNDSLGHDLRVDASRVIATNEINIPTGKFIDVTKTPYDFRKETKVGARWNETVDLCGSGCQGYNAGWVFDNPQEKSPLVSLSSQKSGIRLDISTNQPVVMVYSAWWLNTPRKEIHGGPSLNYGKSAAVALEQQGYIAAINTPEWGVDQISFIVITASFHDPTWTREVCHRYILFPEAQKVVCTTVIGAIFITRLYAIYSRSTGILVFGILLLIGEVAVKIWAFTDGTSVDLPTGLVGCILVGRSHIRFTFTWIAELVFDAAIFSMTLCRVILHNRLRKGSTASLLNLILRDGVIYFAVIFAANIVTVVMFLAAPPNIKAFNASFSTLITSLMVSRMILNLRTAGSVFTTQGCITGLETYSNYPARYQYDTDFEPPHFALQTDTSEMTNMVGRAL</sequence>
<dbReference type="GO" id="GO:0006006">
    <property type="term" value="P:glucose metabolic process"/>
    <property type="evidence" value="ECO:0007669"/>
    <property type="project" value="TreeGrafter"/>
</dbReference>
<organism evidence="2 3">
    <name type="scientific">Cyclocybe aegerita</name>
    <name type="common">Black poplar mushroom</name>
    <name type="synonym">Agrocybe aegerita</name>
    <dbReference type="NCBI Taxonomy" id="1973307"/>
    <lineage>
        <taxon>Eukaryota</taxon>
        <taxon>Fungi</taxon>
        <taxon>Dikarya</taxon>
        <taxon>Basidiomycota</taxon>
        <taxon>Agaricomycotina</taxon>
        <taxon>Agaricomycetes</taxon>
        <taxon>Agaricomycetidae</taxon>
        <taxon>Agaricales</taxon>
        <taxon>Agaricineae</taxon>
        <taxon>Bolbitiaceae</taxon>
        <taxon>Cyclocybe</taxon>
    </lineage>
</organism>
<protein>
    <submittedName>
        <fullName evidence="2">Uncharacterized protein</fullName>
    </submittedName>
</protein>
<reference evidence="2 3" key="1">
    <citation type="submission" date="2020-01" db="EMBL/GenBank/DDBJ databases">
        <authorList>
            <person name="Gupta K D."/>
        </authorList>
    </citation>
    <scope>NUCLEOTIDE SEQUENCE [LARGE SCALE GENOMIC DNA]</scope>
</reference>
<dbReference type="GO" id="GO:0004034">
    <property type="term" value="F:aldose 1-epimerase activity"/>
    <property type="evidence" value="ECO:0007669"/>
    <property type="project" value="TreeGrafter"/>
</dbReference>
<evidence type="ECO:0000313" key="3">
    <source>
        <dbReference type="Proteomes" id="UP000467700"/>
    </source>
</evidence>
<evidence type="ECO:0000313" key="2">
    <source>
        <dbReference type="EMBL" id="CAA7268649.1"/>
    </source>
</evidence>
<dbReference type="EMBL" id="CACVBS010000068">
    <property type="protein sequence ID" value="CAA7268649.1"/>
    <property type="molecule type" value="Genomic_DNA"/>
</dbReference>
<keyword evidence="1" id="KW-1133">Transmembrane helix</keyword>
<dbReference type="Pfam" id="PF01263">
    <property type="entry name" value="Aldose_epim"/>
    <property type="match status" value="2"/>
</dbReference>
<dbReference type="SUPFAM" id="SSF74650">
    <property type="entry name" value="Galactose mutarotase-like"/>
    <property type="match status" value="1"/>
</dbReference>
<feature type="transmembrane region" description="Helical" evidence="1">
    <location>
        <begin position="425"/>
        <end position="447"/>
    </location>
</feature>
<gene>
    <name evidence="2" type="ORF">AAE3_LOCUS10777</name>
</gene>
<dbReference type="InterPro" id="IPR011013">
    <property type="entry name" value="Gal_mutarotase_sf_dom"/>
</dbReference>
<dbReference type="PANTHER" id="PTHR10091:SF6">
    <property type="entry name" value="1-EPIMERASE, PUTATIVE (AFU_ORTHOLOGUE AFUA_3G13240)-RELATED"/>
    <property type="match status" value="1"/>
</dbReference>
<dbReference type="PANTHER" id="PTHR10091">
    <property type="entry name" value="ALDOSE-1-EPIMERASE"/>
    <property type="match status" value="1"/>
</dbReference>
<dbReference type="Gene3D" id="2.70.98.10">
    <property type="match status" value="2"/>
</dbReference>
<keyword evidence="3" id="KW-1185">Reference proteome</keyword>
<feature type="transmembrane region" description="Helical" evidence="1">
    <location>
        <begin position="352"/>
        <end position="371"/>
    </location>
</feature>
<dbReference type="GO" id="GO:0033499">
    <property type="term" value="P:galactose catabolic process via UDP-galactose, Leloir pathway"/>
    <property type="evidence" value="ECO:0007669"/>
    <property type="project" value="TreeGrafter"/>
</dbReference>
<dbReference type="AlphaFoldDB" id="A0A8S0VTK5"/>
<dbReference type="InterPro" id="IPR014718">
    <property type="entry name" value="GH-type_carb-bd"/>
</dbReference>
<name>A0A8S0VTK5_CYCAE</name>
<keyword evidence="1" id="KW-0812">Transmembrane</keyword>
<dbReference type="GO" id="GO:0030246">
    <property type="term" value="F:carbohydrate binding"/>
    <property type="evidence" value="ECO:0007669"/>
    <property type="project" value="InterPro"/>
</dbReference>
<keyword evidence="1" id="KW-0472">Membrane</keyword>
<comment type="caution">
    <text evidence="2">The sequence shown here is derived from an EMBL/GenBank/DDBJ whole genome shotgun (WGS) entry which is preliminary data.</text>
</comment>
<feature type="transmembrane region" description="Helical" evidence="1">
    <location>
        <begin position="468"/>
        <end position="488"/>
    </location>
</feature>